<evidence type="ECO:0000313" key="3">
    <source>
        <dbReference type="Proteomes" id="UP000054630"/>
    </source>
</evidence>
<feature type="transmembrane region" description="Helical" evidence="1">
    <location>
        <begin position="30"/>
        <end position="52"/>
    </location>
</feature>
<evidence type="ECO:0000313" key="2">
    <source>
        <dbReference type="EMBL" id="KRX24035.1"/>
    </source>
</evidence>
<proteinExistence type="predicted"/>
<dbReference type="OrthoDB" id="10311163at2759"/>
<keyword evidence="1" id="KW-0812">Transmembrane</keyword>
<comment type="caution">
    <text evidence="2">The sequence shown here is derived from an EMBL/GenBank/DDBJ whole genome shotgun (WGS) entry which is preliminary data.</text>
</comment>
<dbReference type="EMBL" id="JYDL01000020">
    <property type="protein sequence ID" value="KRX24035.1"/>
    <property type="molecule type" value="Genomic_DNA"/>
</dbReference>
<organism evidence="2 3">
    <name type="scientific">Trichinella nelsoni</name>
    <dbReference type="NCBI Taxonomy" id="6336"/>
    <lineage>
        <taxon>Eukaryota</taxon>
        <taxon>Metazoa</taxon>
        <taxon>Ecdysozoa</taxon>
        <taxon>Nematoda</taxon>
        <taxon>Enoplea</taxon>
        <taxon>Dorylaimia</taxon>
        <taxon>Trichinellida</taxon>
        <taxon>Trichinellidae</taxon>
        <taxon>Trichinella</taxon>
    </lineage>
</organism>
<keyword evidence="3" id="KW-1185">Reference proteome</keyword>
<keyword evidence="1" id="KW-0472">Membrane</keyword>
<keyword evidence="1" id="KW-1133">Transmembrane helix</keyword>
<gene>
    <name evidence="2" type="ORF">T07_10783</name>
</gene>
<dbReference type="Proteomes" id="UP000054630">
    <property type="component" value="Unassembled WGS sequence"/>
</dbReference>
<sequence length="60" mass="6392">MNAVAVAGLISLSNIACVLSRGVLLKMKIELLSFCFVVHAVGCGLAVCFDCFQQYNLLIA</sequence>
<protein>
    <submittedName>
        <fullName evidence="2">Uncharacterized protein</fullName>
    </submittedName>
</protein>
<name>A0A0V0SBD7_9BILA</name>
<dbReference type="AlphaFoldDB" id="A0A0V0SBD7"/>
<reference evidence="2 3" key="1">
    <citation type="submission" date="2015-01" db="EMBL/GenBank/DDBJ databases">
        <title>Evolution of Trichinella species and genotypes.</title>
        <authorList>
            <person name="Korhonen P.K."/>
            <person name="Edoardo P."/>
            <person name="Giuseppe L.R."/>
            <person name="Gasser R.B."/>
        </authorList>
    </citation>
    <scope>NUCLEOTIDE SEQUENCE [LARGE SCALE GENOMIC DNA]</scope>
    <source>
        <strain evidence="2">ISS37</strain>
    </source>
</reference>
<accession>A0A0V0SBD7</accession>
<evidence type="ECO:0000256" key="1">
    <source>
        <dbReference type="SAM" id="Phobius"/>
    </source>
</evidence>